<proteinExistence type="predicted"/>
<feature type="transmembrane region" description="Helical" evidence="1">
    <location>
        <begin position="60"/>
        <end position="83"/>
    </location>
</feature>
<dbReference type="EMBL" id="BMIJ01000004">
    <property type="protein sequence ID" value="GGB96895.1"/>
    <property type="molecule type" value="Genomic_DNA"/>
</dbReference>
<protein>
    <submittedName>
        <fullName evidence="2">Uncharacterized protein</fullName>
    </submittedName>
</protein>
<name>A0ABQ1KIM3_9GAMM</name>
<gene>
    <name evidence="2" type="ORF">GCM10011352_23800</name>
</gene>
<keyword evidence="3" id="KW-1185">Reference proteome</keyword>
<feature type="transmembrane region" description="Helical" evidence="1">
    <location>
        <begin position="28"/>
        <end position="54"/>
    </location>
</feature>
<organism evidence="2 3">
    <name type="scientific">Marinobacterium zhoushanense</name>
    <dbReference type="NCBI Taxonomy" id="1679163"/>
    <lineage>
        <taxon>Bacteria</taxon>
        <taxon>Pseudomonadati</taxon>
        <taxon>Pseudomonadota</taxon>
        <taxon>Gammaproteobacteria</taxon>
        <taxon>Oceanospirillales</taxon>
        <taxon>Oceanospirillaceae</taxon>
        <taxon>Marinobacterium</taxon>
    </lineage>
</organism>
<sequence length="99" mass="11030">MNKDDQVKSTSFKIEPSFQFCWSLAWRLILLSMGIGILPLATVNICLSVAGAALPDFLSTALLIIGNWLTVVTAFSIALNILLSKNFKKTYVRFYNENV</sequence>
<dbReference type="Proteomes" id="UP000629025">
    <property type="component" value="Unassembled WGS sequence"/>
</dbReference>
<keyword evidence="1" id="KW-0812">Transmembrane</keyword>
<accession>A0ABQ1KIM3</accession>
<keyword evidence="1" id="KW-0472">Membrane</keyword>
<comment type="caution">
    <text evidence="2">The sequence shown here is derived from an EMBL/GenBank/DDBJ whole genome shotgun (WGS) entry which is preliminary data.</text>
</comment>
<evidence type="ECO:0000256" key="1">
    <source>
        <dbReference type="SAM" id="Phobius"/>
    </source>
</evidence>
<reference evidence="3" key="1">
    <citation type="journal article" date="2019" name="Int. J. Syst. Evol. Microbiol.">
        <title>The Global Catalogue of Microorganisms (GCM) 10K type strain sequencing project: providing services to taxonomists for standard genome sequencing and annotation.</title>
        <authorList>
            <consortium name="The Broad Institute Genomics Platform"/>
            <consortium name="The Broad Institute Genome Sequencing Center for Infectious Disease"/>
            <person name="Wu L."/>
            <person name="Ma J."/>
        </authorList>
    </citation>
    <scope>NUCLEOTIDE SEQUENCE [LARGE SCALE GENOMIC DNA]</scope>
    <source>
        <strain evidence="3">CGMCC 1.15341</strain>
    </source>
</reference>
<evidence type="ECO:0000313" key="2">
    <source>
        <dbReference type="EMBL" id="GGB96895.1"/>
    </source>
</evidence>
<evidence type="ECO:0000313" key="3">
    <source>
        <dbReference type="Proteomes" id="UP000629025"/>
    </source>
</evidence>
<keyword evidence="1" id="KW-1133">Transmembrane helix</keyword>